<evidence type="ECO:0000256" key="4">
    <source>
        <dbReference type="ARBA" id="ARBA00022989"/>
    </source>
</evidence>
<dbReference type="Pfam" id="PF02653">
    <property type="entry name" value="BPD_transp_2"/>
    <property type="match status" value="1"/>
</dbReference>
<dbReference type="AlphaFoldDB" id="A0A537KXX0"/>
<evidence type="ECO:0000256" key="5">
    <source>
        <dbReference type="ARBA" id="ARBA00023136"/>
    </source>
</evidence>
<protein>
    <submittedName>
        <fullName evidence="7">ABC transporter permease</fullName>
    </submittedName>
</protein>
<dbReference type="PANTHER" id="PTHR43370:SF1">
    <property type="entry name" value="GUANOSINE ABC TRANSPORTER PERMEASE PROTEIN NUPQ"/>
    <property type="match status" value="1"/>
</dbReference>
<dbReference type="GO" id="GO:0022857">
    <property type="term" value="F:transmembrane transporter activity"/>
    <property type="evidence" value="ECO:0007669"/>
    <property type="project" value="InterPro"/>
</dbReference>
<dbReference type="Proteomes" id="UP000319353">
    <property type="component" value="Unassembled WGS sequence"/>
</dbReference>
<comment type="subcellular location">
    <subcellularLocation>
        <location evidence="1">Cell membrane</location>
        <topology evidence="1">Multi-pass membrane protein</topology>
    </subcellularLocation>
</comment>
<feature type="transmembrane region" description="Helical" evidence="6">
    <location>
        <begin position="107"/>
        <end position="129"/>
    </location>
</feature>
<feature type="transmembrane region" description="Helical" evidence="6">
    <location>
        <begin position="284"/>
        <end position="305"/>
    </location>
</feature>
<dbReference type="CDD" id="cd06580">
    <property type="entry name" value="TM_PBP1_transp_TpRbsC_like"/>
    <property type="match status" value="1"/>
</dbReference>
<gene>
    <name evidence="7" type="ORF">E6H01_09780</name>
</gene>
<keyword evidence="3 6" id="KW-0812">Transmembrane</keyword>
<comment type="caution">
    <text evidence="7">The sequence shown here is derived from an EMBL/GenBank/DDBJ whole genome shotgun (WGS) entry which is preliminary data.</text>
</comment>
<name>A0A537KXX0_9BACT</name>
<evidence type="ECO:0000256" key="1">
    <source>
        <dbReference type="ARBA" id="ARBA00004651"/>
    </source>
</evidence>
<keyword evidence="2" id="KW-1003">Cell membrane</keyword>
<evidence type="ECO:0000256" key="6">
    <source>
        <dbReference type="SAM" id="Phobius"/>
    </source>
</evidence>
<feature type="transmembrane region" description="Helical" evidence="6">
    <location>
        <begin position="246"/>
        <end position="272"/>
    </location>
</feature>
<evidence type="ECO:0000256" key="2">
    <source>
        <dbReference type="ARBA" id="ARBA00022475"/>
    </source>
</evidence>
<dbReference type="InterPro" id="IPR001851">
    <property type="entry name" value="ABC_transp_permease"/>
</dbReference>
<keyword evidence="4 6" id="KW-1133">Transmembrane helix</keyword>
<organism evidence="7 8">
    <name type="scientific">Candidatus Segetimicrobium genomatis</name>
    <dbReference type="NCBI Taxonomy" id="2569760"/>
    <lineage>
        <taxon>Bacteria</taxon>
        <taxon>Bacillati</taxon>
        <taxon>Candidatus Sysuimicrobiota</taxon>
        <taxon>Candidatus Sysuimicrobiia</taxon>
        <taxon>Candidatus Sysuimicrobiales</taxon>
        <taxon>Candidatus Segetimicrobiaceae</taxon>
        <taxon>Candidatus Segetimicrobium</taxon>
    </lineage>
</organism>
<dbReference type="PANTHER" id="PTHR43370">
    <property type="entry name" value="SUGAR ABC TRANSPORTER INTEGRAL MEMBRANE PROTEIN-RELATED"/>
    <property type="match status" value="1"/>
</dbReference>
<feature type="transmembrane region" description="Helical" evidence="6">
    <location>
        <begin position="158"/>
        <end position="180"/>
    </location>
</feature>
<accession>A0A537KXX0</accession>
<proteinExistence type="predicted"/>
<dbReference type="GO" id="GO:0005886">
    <property type="term" value="C:plasma membrane"/>
    <property type="evidence" value="ECO:0007669"/>
    <property type="project" value="UniProtKB-SubCell"/>
</dbReference>
<sequence length="323" mass="34435">MEYVASLFSVALIASAIRVTMPILLASLGAVYTERGGVVNIGLEGIMIMGTFFGAVGAYLFDAQFPQLAQGWPDLAPLAGVLTAMAAGLLFGLIHALVTVTFRVDQIISGVALNLLAGGLARFLNILLFERATQSPGVRGFTPIDIPLLRDVPALRPLVTGVSPMIVVGLLLVIASQWVLTRTRFGLRLRAVGEYPLAADTLGVNVYRLRYAGVLLSGALAGMAGAYLAIEQAHLYFEGMTQGRGFIALAAMIFGNWWPAGALGASALFGYFDALSLRVVRLPVPYQFISVLPHIVTILVLAGFVRRARMPAADGVPYTKEEE</sequence>
<evidence type="ECO:0000256" key="3">
    <source>
        <dbReference type="ARBA" id="ARBA00022692"/>
    </source>
</evidence>
<evidence type="ECO:0000313" key="8">
    <source>
        <dbReference type="Proteomes" id="UP000319353"/>
    </source>
</evidence>
<dbReference type="EMBL" id="VBAL01000117">
    <property type="protein sequence ID" value="TMJ00367.1"/>
    <property type="molecule type" value="Genomic_DNA"/>
</dbReference>
<reference evidence="7 8" key="1">
    <citation type="journal article" date="2019" name="Nat. Microbiol.">
        <title>Mediterranean grassland soil C-N compound turnover is dependent on rainfall and depth, and is mediated by genomically divergent microorganisms.</title>
        <authorList>
            <person name="Diamond S."/>
            <person name="Andeer P.F."/>
            <person name="Li Z."/>
            <person name="Crits-Christoph A."/>
            <person name="Burstein D."/>
            <person name="Anantharaman K."/>
            <person name="Lane K.R."/>
            <person name="Thomas B.C."/>
            <person name="Pan C."/>
            <person name="Northen T.R."/>
            <person name="Banfield J.F."/>
        </authorList>
    </citation>
    <scope>NUCLEOTIDE SEQUENCE [LARGE SCALE GENOMIC DNA]</scope>
    <source>
        <strain evidence="7">NP_4</strain>
    </source>
</reference>
<feature type="transmembrane region" description="Helical" evidence="6">
    <location>
        <begin position="75"/>
        <end position="95"/>
    </location>
</feature>
<feature type="transmembrane region" description="Helical" evidence="6">
    <location>
        <begin position="40"/>
        <end position="63"/>
    </location>
</feature>
<keyword evidence="5 6" id="KW-0472">Membrane</keyword>
<evidence type="ECO:0000313" key="7">
    <source>
        <dbReference type="EMBL" id="TMJ00367.1"/>
    </source>
</evidence>